<accession>A0A0R2A7Y3</accession>
<evidence type="ECO:0000256" key="2">
    <source>
        <dbReference type="ARBA" id="ARBA00023015"/>
    </source>
</evidence>
<dbReference type="InterPro" id="IPR009061">
    <property type="entry name" value="DNA-bd_dom_put_sf"/>
</dbReference>
<dbReference type="GO" id="GO:0003700">
    <property type="term" value="F:DNA-binding transcription factor activity"/>
    <property type="evidence" value="ECO:0007669"/>
    <property type="project" value="InterPro"/>
</dbReference>
<dbReference type="InterPro" id="IPR000551">
    <property type="entry name" value="MerR-type_HTH_dom"/>
</dbReference>
<dbReference type="SMART" id="SM00422">
    <property type="entry name" value="HTH_MERR"/>
    <property type="match status" value="1"/>
</dbReference>
<dbReference type="Proteomes" id="UP000051733">
    <property type="component" value="Unassembled WGS sequence"/>
</dbReference>
<sequence>MESDKQKRMLDLSKLQFKIGELSRMTGVSTRQLRYWEKKAFIAAKQRQEEQDARVFGFDAYVKVSLVKHLMDEGYTLSAANDKSKTLIEDAKWAHHFARQAFHGIENVNGRRRLNLGFIDDAHEQVLYGVTNDEGKIHYEIHPAQSNQETSGN</sequence>
<dbReference type="Gene3D" id="1.10.1660.10">
    <property type="match status" value="1"/>
</dbReference>
<evidence type="ECO:0000259" key="5">
    <source>
        <dbReference type="PROSITE" id="PS50937"/>
    </source>
</evidence>
<evidence type="ECO:0000313" key="7">
    <source>
        <dbReference type="Proteomes" id="UP000051733"/>
    </source>
</evidence>
<dbReference type="OrthoDB" id="9806513at2"/>
<dbReference type="STRING" id="1423813.FC26_GL001697"/>
<keyword evidence="1" id="KW-0678">Repressor</keyword>
<dbReference type="Pfam" id="PF13411">
    <property type="entry name" value="MerR_1"/>
    <property type="match status" value="1"/>
</dbReference>
<dbReference type="PANTHER" id="PTHR30204:SF69">
    <property type="entry name" value="MERR-FAMILY TRANSCRIPTIONAL REGULATOR"/>
    <property type="match status" value="1"/>
</dbReference>
<dbReference type="CDD" id="cd01105">
    <property type="entry name" value="HTH_GlnR-like"/>
    <property type="match status" value="1"/>
</dbReference>
<dbReference type="EMBL" id="AYYY01000025">
    <property type="protein sequence ID" value="KRM61620.1"/>
    <property type="molecule type" value="Genomic_DNA"/>
</dbReference>
<dbReference type="PANTHER" id="PTHR30204">
    <property type="entry name" value="REDOX-CYCLING DRUG-SENSING TRANSCRIPTIONAL ACTIVATOR SOXR"/>
    <property type="match status" value="1"/>
</dbReference>
<keyword evidence="3" id="KW-0238">DNA-binding</keyword>
<reference evidence="6 7" key="1">
    <citation type="journal article" date="2015" name="Genome Announc.">
        <title>Expanding the biotechnology potential of lactobacilli through comparative genomics of 213 strains and associated genera.</title>
        <authorList>
            <person name="Sun Z."/>
            <person name="Harris H.M."/>
            <person name="McCann A."/>
            <person name="Guo C."/>
            <person name="Argimon S."/>
            <person name="Zhang W."/>
            <person name="Yang X."/>
            <person name="Jeffery I.B."/>
            <person name="Cooney J.C."/>
            <person name="Kagawa T.F."/>
            <person name="Liu W."/>
            <person name="Song Y."/>
            <person name="Salvetti E."/>
            <person name="Wrobel A."/>
            <person name="Rasinkangas P."/>
            <person name="Parkhill J."/>
            <person name="Rea M.C."/>
            <person name="O'Sullivan O."/>
            <person name="Ritari J."/>
            <person name="Douillard F.P."/>
            <person name="Paul Ross R."/>
            <person name="Yang R."/>
            <person name="Briner A.E."/>
            <person name="Felis G.E."/>
            <person name="de Vos W.M."/>
            <person name="Barrangou R."/>
            <person name="Klaenhammer T.R."/>
            <person name="Caufield P.W."/>
            <person name="Cui Y."/>
            <person name="Zhang H."/>
            <person name="O'Toole P.W."/>
        </authorList>
    </citation>
    <scope>NUCLEOTIDE SEQUENCE [LARGE SCALE GENOMIC DNA]</scope>
    <source>
        <strain evidence="6 7">DSM 20634</strain>
    </source>
</reference>
<dbReference type="RefSeq" id="WP_057778926.1">
    <property type="nucleotide sequence ID" value="NZ_AYYY01000025.1"/>
</dbReference>
<dbReference type="GO" id="GO:0003677">
    <property type="term" value="F:DNA binding"/>
    <property type="evidence" value="ECO:0007669"/>
    <property type="project" value="UniProtKB-KW"/>
</dbReference>
<comment type="caution">
    <text evidence="6">The sequence shown here is derived from an EMBL/GenBank/DDBJ whole genome shotgun (WGS) entry which is preliminary data.</text>
</comment>
<protein>
    <submittedName>
        <fullName evidence="6">MerR family transcriptional regulator</fullName>
    </submittedName>
</protein>
<dbReference type="SUPFAM" id="SSF46955">
    <property type="entry name" value="Putative DNA-binding domain"/>
    <property type="match status" value="1"/>
</dbReference>
<dbReference type="PATRIC" id="fig|1423813.3.peg.1724"/>
<keyword evidence="4" id="KW-0804">Transcription</keyword>
<evidence type="ECO:0000256" key="3">
    <source>
        <dbReference type="ARBA" id="ARBA00023125"/>
    </source>
</evidence>
<gene>
    <name evidence="6" type="ORF">FC26_GL001697</name>
</gene>
<evidence type="ECO:0000256" key="4">
    <source>
        <dbReference type="ARBA" id="ARBA00023163"/>
    </source>
</evidence>
<dbReference type="PROSITE" id="PS50937">
    <property type="entry name" value="HTH_MERR_2"/>
    <property type="match status" value="1"/>
</dbReference>
<evidence type="ECO:0000256" key="1">
    <source>
        <dbReference type="ARBA" id="ARBA00022491"/>
    </source>
</evidence>
<feature type="domain" description="HTH merR-type" evidence="5">
    <location>
        <begin position="16"/>
        <end position="86"/>
    </location>
</feature>
<keyword evidence="2" id="KW-0805">Transcription regulation</keyword>
<dbReference type="InterPro" id="IPR047057">
    <property type="entry name" value="MerR_fam"/>
</dbReference>
<organism evidence="6 7">
    <name type="scientific">Paucilactobacillus vaccinostercus DSM 20634</name>
    <dbReference type="NCBI Taxonomy" id="1423813"/>
    <lineage>
        <taxon>Bacteria</taxon>
        <taxon>Bacillati</taxon>
        <taxon>Bacillota</taxon>
        <taxon>Bacilli</taxon>
        <taxon>Lactobacillales</taxon>
        <taxon>Lactobacillaceae</taxon>
        <taxon>Paucilactobacillus</taxon>
    </lineage>
</organism>
<proteinExistence type="predicted"/>
<name>A0A0R2A7Y3_9LACO</name>
<dbReference type="AlphaFoldDB" id="A0A0R2A7Y3"/>
<evidence type="ECO:0000313" key="6">
    <source>
        <dbReference type="EMBL" id="KRM61620.1"/>
    </source>
</evidence>
<keyword evidence="7" id="KW-1185">Reference proteome</keyword>